<evidence type="ECO:0000313" key="10">
    <source>
        <dbReference type="Proteomes" id="UP000036851"/>
    </source>
</evidence>
<evidence type="ECO:0000313" key="11">
    <source>
        <dbReference type="Proteomes" id="UP000037088"/>
    </source>
</evidence>
<dbReference type="Gene3D" id="1.20.58.90">
    <property type="match status" value="1"/>
</dbReference>
<dbReference type="Proteomes" id="UP000037088">
    <property type="component" value="Unassembled WGS sequence"/>
</dbReference>
<dbReference type="EMBL" id="JRXE01000005">
    <property type="protein sequence ID" value="KOC91612.1"/>
    <property type="molecule type" value="Genomic_DNA"/>
</dbReference>
<dbReference type="GO" id="GO:0030257">
    <property type="term" value="C:type III protein secretion system complex"/>
    <property type="evidence" value="ECO:0007669"/>
    <property type="project" value="InterPro"/>
</dbReference>
<dbReference type="Pfam" id="PF09392">
    <property type="entry name" value="T3SS_needle_F"/>
    <property type="match status" value="1"/>
</dbReference>
<dbReference type="GO" id="GO:0005576">
    <property type="term" value="C:extracellular region"/>
    <property type="evidence" value="ECO:0007669"/>
    <property type="project" value="UniProtKB-SubCell"/>
</dbReference>
<keyword evidence="6" id="KW-0843">Virulence</keyword>
<dbReference type="AlphaFoldDB" id="A0A0L7TGF3"/>
<dbReference type="GO" id="GO:0030254">
    <property type="term" value="P:protein secretion by the type III secretion system"/>
    <property type="evidence" value="ECO:0007669"/>
    <property type="project" value="InterPro"/>
</dbReference>
<evidence type="ECO:0000256" key="1">
    <source>
        <dbReference type="ARBA" id="ARBA00004241"/>
    </source>
</evidence>
<evidence type="ECO:0000256" key="3">
    <source>
        <dbReference type="ARBA" id="ARBA00022448"/>
    </source>
</evidence>
<keyword evidence="11" id="KW-1185">Reference proteome</keyword>
<dbReference type="SUPFAM" id="SSF140129">
    <property type="entry name" value="MxiH-like"/>
    <property type="match status" value="1"/>
</dbReference>
<dbReference type="NCBIfam" id="TIGR02105">
    <property type="entry name" value="III_needle"/>
    <property type="match status" value="1"/>
</dbReference>
<keyword evidence="5" id="KW-0653">Protein transport</keyword>
<evidence type="ECO:0000256" key="2">
    <source>
        <dbReference type="ARBA" id="ARBA00004613"/>
    </source>
</evidence>
<keyword evidence="3" id="KW-0813">Transport</keyword>
<dbReference type="PATRIC" id="fig|1560201.3.peg.1092"/>
<dbReference type="EMBL" id="JRXF01000005">
    <property type="protein sequence ID" value="KOC94437.1"/>
    <property type="molecule type" value="Genomic_DNA"/>
</dbReference>
<reference evidence="10 11" key="1">
    <citation type="journal article" date="2015" name="Int. J. Syst. Evol. Microbiol.">
        <title>Erwinia iniecta sp. nov., isolated from Russian wheat aphids (Diuraphis noxia).</title>
        <authorList>
            <person name="Campillo T."/>
            <person name="Luna E."/>
            <person name="Portier P."/>
            <person name="Fischer-Le Saux M."/>
            <person name="Lapitan N."/>
            <person name="Tisserat N.A."/>
            <person name="Leach J.E."/>
        </authorList>
    </citation>
    <scope>NUCLEOTIDE SEQUENCE [LARGE SCALE GENOMIC DNA]</scope>
    <source>
        <strain evidence="8 11">B120</strain>
        <strain evidence="9 10">B149</strain>
    </source>
</reference>
<sequence>MANNFSVGDAWNGYLTNLSGEFNEKVISLNKEVQEALDKLTGDSSDPVILAKYQSLASDYQVYRQTQSGVVKSYKDVATSIIANFR</sequence>
<evidence type="ECO:0000313" key="8">
    <source>
        <dbReference type="EMBL" id="KOC91612.1"/>
    </source>
</evidence>
<keyword evidence="4" id="KW-0964">Secreted</keyword>
<dbReference type="GO" id="GO:0009986">
    <property type="term" value="C:cell surface"/>
    <property type="evidence" value="ECO:0007669"/>
    <property type="project" value="UniProtKB-SubCell"/>
</dbReference>
<evidence type="ECO:0000313" key="9">
    <source>
        <dbReference type="EMBL" id="KOC94437.1"/>
    </source>
</evidence>
<dbReference type="Proteomes" id="UP000036851">
    <property type="component" value="Unassembled WGS sequence"/>
</dbReference>
<comment type="similarity">
    <text evidence="7">Belongs to the SctF family.</text>
</comment>
<evidence type="ECO:0000256" key="7">
    <source>
        <dbReference type="ARBA" id="ARBA00035658"/>
    </source>
</evidence>
<evidence type="ECO:0000256" key="5">
    <source>
        <dbReference type="ARBA" id="ARBA00022927"/>
    </source>
</evidence>
<dbReference type="RefSeq" id="WP_052898175.1">
    <property type="nucleotide sequence ID" value="NZ_JRXE01000005.1"/>
</dbReference>
<evidence type="ECO:0000256" key="6">
    <source>
        <dbReference type="ARBA" id="ARBA00023026"/>
    </source>
</evidence>
<dbReference type="InterPro" id="IPR011841">
    <property type="entry name" value="T3SS_needle_YscF"/>
</dbReference>
<dbReference type="OrthoDB" id="6465387at2"/>
<evidence type="ECO:0000256" key="4">
    <source>
        <dbReference type="ARBA" id="ARBA00022525"/>
    </source>
</evidence>
<protein>
    <submittedName>
        <fullName evidence="9">Type III secretion system needle complex protein PrgI</fullName>
    </submittedName>
</protein>
<comment type="caution">
    <text evidence="9">The sequence shown here is derived from an EMBL/GenBank/DDBJ whole genome shotgun (WGS) entry which is preliminary data.</text>
</comment>
<comment type="subcellular location">
    <subcellularLocation>
        <location evidence="1">Cell surface</location>
    </subcellularLocation>
    <subcellularLocation>
        <location evidence="2">Secreted</location>
    </subcellularLocation>
</comment>
<proteinExistence type="inferred from homology"/>
<gene>
    <name evidence="8" type="ORF">NG42_05075</name>
    <name evidence="9" type="ORF">NG43_04430</name>
</gene>
<dbReference type="InterPro" id="IPR037203">
    <property type="entry name" value="T3SS_needle-like_sf"/>
</dbReference>
<accession>A0A0L7TGF3</accession>
<organism evidence="9 10">
    <name type="scientific">Winslowiella iniecta</name>
    <dbReference type="NCBI Taxonomy" id="1560201"/>
    <lineage>
        <taxon>Bacteria</taxon>
        <taxon>Pseudomonadati</taxon>
        <taxon>Pseudomonadota</taxon>
        <taxon>Gammaproteobacteria</taxon>
        <taxon>Enterobacterales</taxon>
        <taxon>Erwiniaceae</taxon>
        <taxon>Winslowiella</taxon>
    </lineage>
</organism>
<dbReference type="InterPro" id="IPR021123">
    <property type="entry name" value="T3SS_needle-like"/>
</dbReference>
<name>A0A0L7TGF3_9GAMM</name>
<dbReference type="STRING" id="1560201.NG42_05075"/>